<dbReference type="GO" id="GO:0008932">
    <property type="term" value="F:lytic endotransglycosylase activity"/>
    <property type="evidence" value="ECO:0007669"/>
    <property type="project" value="TreeGrafter"/>
</dbReference>
<evidence type="ECO:0000259" key="1">
    <source>
        <dbReference type="PROSITE" id="PS51782"/>
    </source>
</evidence>
<dbReference type="Proteomes" id="UP000774000">
    <property type="component" value="Unassembled WGS sequence"/>
</dbReference>
<reference evidence="2" key="1">
    <citation type="submission" date="2021-01" db="EMBL/GenBank/DDBJ databases">
        <title>Genomic Encyclopedia of Type Strains, Phase IV (KMG-IV): sequencing the most valuable type-strain genomes for metagenomic binning, comparative biology and taxonomic classification.</title>
        <authorList>
            <person name="Goeker M."/>
        </authorList>
    </citation>
    <scope>NUCLEOTIDE SEQUENCE</scope>
    <source>
        <strain evidence="2">DSM 23230</strain>
    </source>
</reference>
<dbReference type="PANTHER" id="PTHR33734:SF22">
    <property type="entry name" value="MEMBRANE-BOUND LYTIC MUREIN TRANSGLYCOSYLASE D"/>
    <property type="match status" value="1"/>
</dbReference>
<organism evidence="2 3">
    <name type="scientific">Halanaerobacter jeridensis</name>
    <dbReference type="NCBI Taxonomy" id="706427"/>
    <lineage>
        <taxon>Bacteria</taxon>
        <taxon>Bacillati</taxon>
        <taxon>Bacillota</taxon>
        <taxon>Clostridia</taxon>
        <taxon>Halanaerobiales</taxon>
        <taxon>Halobacteroidaceae</taxon>
        <taxon>Halanaerobacter</taxon>
    </lineage>
</organism>
<dbReference type="Gene3D" id="3.10.350.10">
    <property type="entry name" value="LysM domain"/>
    <property type="match status" value="1"/>
</dbReference>
<feature type="domain" description="LysM" evidence="1">
    <location>
        <begin position="495"/>
        <end position="539"/>
    </location>
</feature>
<dbReference type="RefSeq" id="WP_204701973.1">
    <property type="nucleotide sequence ID" value="NZ_JAFBDQ010000010.1"/>
</dbReference>
<proteinExistence type="predicted"/>
<sequence>MGIHVTKEKVKVKYVVGEGSIVETVSTTLNVPSNKPFIERVLDVTPELTAPVSATVGEDGIIEFDNNNGGQISLGVTYVAAEQDPPQPVHYFSSADTGEYINLSDLTKTITILDAEPGMDVEVNVDFVKVDYEAMASDTALDQVMVELTIKVTVKVIDHKEFEIITGIEGLDPSSIMTENLLVEDIVSEESYHRQSRDNILEIDEEVERVLKVDGAIIKTKEPEINGDVVTVKGEFQVRVLYVAGGSDQPVHVATGTFEITENITVPELSEDNQVYVDLTLKDWTYELSSTNGGQQIEVDAMVQINITVTELKDITVVTGVDCKKIEIETELLRVDEIIEDKTITHTFTATADVPPEKPEIKTGGILEADINYLAFDCEAEENEVKIFGTYNTGVMYIANQTIDDNINPVHYFHNTINYTKYINVPGAKPGMKCDVDVKVKRVTGRKVAVDQVRLSITLQKDIRVTDLKELEIITDIIEVSSVVDEPDCEQPAKIVYIVQPGDTLYKIACRYKTTIEALAQYNNIANPDYIEVGQKIIIPRKIIGDCKG</sequence>
<dbReference type="InterPro" id="IPR036779">
    <property type="entry name" value="LysM_dom_sf"/>
</dbReference>
<evidence type="ECO:0000313" key="2">
    <source>
        <dbReference type="EMBL" id="MBM7557217.1"/>
    </source>
</evidence>
<dbReference type="AlphaFoldDB" id="A0A938XPZ9"/>
<dbReference type="InterPro" id="IPR018392">
    <property type="entry name" value="LysM"/>
</dbReference>
<dbReference type="EMBL" id="JAFBDQ010000010">
    <property type="protein sequence ID" value="MBM7557217.1"/>
    <property type="molecule type" value="Genomic_DNA"/>
</dbReference>
<keyword evidence="3" id="KW-1185">Reference proteome</keyword>
<accession>A0A938XPZ9</accession>
<dbReference type="CDD" id="cd00118">
    <property type="entry name" value="LysM"/>
    <property type="match status" value="1"/>
</dbReference>
<dbReference type="PROSITE" id="PS51782">
    <property type="entry name" value="LYSM"/>
    <property type="match status" value="1"/>
</dbReference>
<dbReference type="PANTHER" id="PTHR33734">
    <property type="entry name" value="LYSM DOMAIN-CONTAINING GPI-ANCHORED PROTEIN 2"/>
    <property type="match status" value="1"/>
</dbReference>
<evidence type="ECO:0000313" key="3">
    <source>
        <dbReference type="Proteomes" id="UP000774000"/>
    </source>
</evidence>
<dbReference type="Pfam" id="PF01476">
    <property type="entry name" value="LysM"/>
    <property type="match status" value="1"/>
</dbReference>
<comment type="caution">
    <text evidence="2">The sequence shown here is derived from an EMBL/GenBank/DDBJ whole genome shotgun (WGS) entry which is preliminary data.</text>
</comment>
<protein>
    <submittedName>
        <fullName evidence="2">LysM repeat protein</fullName>
    </submittedName>
</protein>
<dbReference type="SMART" id="SM00257">
    <property type="entry name" value="LysM"/>
    <property type="match status" value="1"/>
</dbReference>
<name>A0A938XPZ9_9FIRM</name>
<dbReference type="Pfam" id="PF12673">
    <property type="entry name" value="SipL"/>
    <property type="match status" value="2"/>
</dbReference>
<dbReference type="SUPFAM" id="SSF54106">
    <property type="entry name" value="LysM domain"/>
    <property type="match status" value="1"/>
</dbReference>
<gene>
    <name evidence="2" type="ORF">JOC47_002072</name>
</gene>
<dbReference type="InterPro" id="IPR024300">
    <property type="entry name" value="SipL_SPOCS_dom"/>
</dbReference>